<protein>
    <submittedName>
        <fullName evidence="4">Trans-aconitate 2-methyltransferase</fullName>
    </submittedName>
</protein>
<dbReference type="GO" id="GO:0032259">
    <property type="term" value="P:methylation"/>
    <property type="evidence" value="ECO:0007669"/>
    <property type="project" value="UniProtKB-KW"/>
</dbReference>
<organism evidence="4 5">
    <name type="scientific">Spirilliplanes yamanashiensis</name>
    <dbReference type="NCBI Taxonomy" id="42233"/>
    <lineage>
        <taxon>Bacteria</taxon>
        <taxon>Bacillati</taxon>
        <taxon>Actinomycetota</taxon>
        <taxon>Actinomycetes</taxon>
        <taxon>Micromonosporales</taxon>
        <taxon>Micromonosporaceae</taxon>
        <taxon>Spirilliplanes</taxon>
    </lineage>
</organism>
<accession>A0A8J3YCC3</accession>
<dbReference type="GO" id="GO:0030798">
    <property type="term" value="F:trans-aconitate 2-methyltransferase activity"/>
    <property type="evidence" value="ECO:0007669"/>
    <property type="project" value="InterPro"/>
</dbReference>
<reference evidence="4" key="1">
    <citation type="submission" date="2021-01" db="EMBL/GenBank/DDBJ databases">
        <title>Whole genome shotgun sequence of Spirilliplanes yamanashiensis NBRC 15828.</title>
        <authorList>
            <person name="Komaki H."/>
            <person name="Tamura T."/>
        </authorList>
    </citation>
    <scope>NUCLEOTIDE SEQUENCE</scope>
    <source>
        <strain evidence="4">NBRC 15828</strain>
    </source>
</reference>
<keyword evidence="2" id="KW-0808">Transferase</keyword>
<evidence type="ECO:0000256" key="2">
    <source>
        <dbReference type="ARBA" id="ARBA00022679"/>
    </source>
</evidence>
<dbReference type="Pfam" id="PF13649">
    <property type="entry name" value="Methyltransf_25"/>
    <property type="match status" value="1"/>
</dbReference>
<name>A0A8J3YCC3_9ACTN</name>
<dbReference type="RefSeq" id="WP_203940376.1">
    <property type="nucleotide sequence ID" value="NZ_BAAAGJ010000011.1"/>
</dbReference>
<dbReference type="Gene3D" id="1.10.150.290">
    <property type="entry name" value="S-adenosyl-L-methionine-dependent methyltransferases"/>
    <property type="match status" value="1"/>
</dbReference>
<dbReference type="CDD" id="cd02440">
    <property type="entry name" value="AdoMet_MTases"/>
    <property type="match status" value="1"/>
</dbReference>
<dbReference type="AlphaFoldDB" id="A0A8J3YCC3"/>
<evidence type="ECO:0000313" key="4">
    <source>
        <dbReference type="EMBL" id="GIJ05155.1"/>
    </source>
</evidence>
<evidence type="ECO:0000259" key="3">
    <source>
        <dbReference type="Pfam" id="PF13649"/>
    </source>
</evidence>
<dbReference type="InterPro" id="IPR041698">
    <property type="entry name" value="Methyltransf_25"/>
</dbReference>
<dbReference type="Proteomes" id="UP000652013">
    <property type="component" value="Unassembled WGS sequence"/>
</dbReference>
<dbReference type="NCBIfam" id="NF010703">
    <property type="entry name" value="PRK14103.1"/>
    <property type="match status" value="1"/>
</dbReference>
<dbReference type="Gene3D" id="3.40.50.150">
    <property type="entry name" value="Vaccinia Virus protein VP39"/>
    <property type="match status" value="1"/>
</dbReference>
<feature type="domain" description="Methyltransferase" evidence="3">
    <location>
        <begin position="33"/>
        <end position="119"/>
    </location>
</feature>
<sequence length="264" mass="27591">MWDPGTYSRFGDERSRPFHDLVARIGADAPREVVDLGCGSGALTATLAGRWPGARVAGLDASPEMIAAAAEAAGPRVRFAVGDVTAWAPGPHTDVVVSNAVLQWVPGHAALLTRWAGALPAGAWLAFQVPGNFAAPSHVALREVAAGPRWAGRLGGLLREAPVDDAAGYAALLTRAGCAVDAWETVYVHLLRAGSPEAHPVLRWMEGTALRPVRAALGGDTADWAAFRAELGERLAAAYPADGPVVPFPFRRVFVVATTTGENP</sequence>
<proteinExistence type="predicted"/>
<evidence type="ECO:0000313" key="5">
    <source>
        <dbReference type="Proteomes" id="UP000652013"/>
    </source>
</evidence>
<dbReference type="PANTHER" id="PTHR43861">
    <property type="entry name" value="TRANS-ACONITATE 2-METHYLTRANSFERASE-RELATED"/>
    <property type="match status" value="1"/>
</dbReference>
<evidence type="ECO:0000256" key="1">
    <source>
        <dbReference type="ARBA" id="ARBA00022603"/>
    </source>
</evidence>
<dbReference type="InterPro" id="IPR023149">
    <property type="entry name" value="Trans_acon_MeTrfase_C"/>
</dbReference>
<dbReference type="PANTHER" id="PTHR43861:SF1">
    <property type="entry name" value="TRANS-ACONITATE 2-METHYLTRANSFERASE"/>
    <property type="match status" value="1"/>
</dbReference>
<dbReference type="InterPro" id="IPR029063">
    <property type="entry name" value="SAM-dependent_MTases_sf"/>
</dbReference>
<keyword evidence="1" id="KW-0489">Methyltransferase</keyword>
<keyword evidence="5" id="KW-1185">Reference proteome</keyword>
<dbReference type="EMBL" id="BOOY01000032">
    <property type="protein sequence ID" value="GIJ05155.1"/>
    <property type="molecule type" value="Genomic_DNA"/>
</dbReference>
<dbReference type="SUPFAM" id="SSF53335">
    <property type="entry name" value="S-adenosyl-L-methionine-dependent methyltransferases"/>
    <property type="match status" value="1"/>
</dbReference>
<gene>
    <name evidence="4" type="primary">tam</name>
    <name evidence="4" type="ORF">Sya03_45070</name>
</gene>
<comment type="caution">
    <text evidence="4">The sequence shown here is derived from an EMBL/GenBank/DDBJ whole genome shotgun (WGS) entry which is preliminary data.</text>
</comment>